<dbReference type="NCBIfam" id="NF007139">
    <property type="entry name" value="PRK09585.1-3"/>
    <property type="match status" value="1"/>
</dbReference>
<dbReference type="GO" id="GO:0097175">
    <property type="term" value="P:1,6-anhydro-N-acetyl-beta-muramic acid catabolic process"/>
    <property type="evidence" value="ECO:0007669"/>
    <property type="project" value="UniProtKB-UniRule"/>
</dbReference>
<comment type="pathway">
    <text evidence="1">Amino-sugar metabolism; 1,6-anhydro-N-acetylmuramate degradation.</text>
</comment>
<sequence length="371" mass="40646">MEELYIGLMSGTSVDSVDSVLVNLANQKIQILAKISTTIPKYLKIQTLKATNSDNLSIQTTESLDNQFGILFAKAASNLLDINSINKSNIKAIGSHGQTIKHSPYPPHPYSLQVGSPEKIVELTGIRTVADFRSADIEANGEGAPLAPLFHQFVFKCNNLDKGIVINIGGISNLTSINNKKNETFGYDCGPGNCLLDAWARYHGKGDYDNAGKWASSGNIIPKLLKIMASDPFFSLNHPKSTGPDYFNLAWLKKKVDLLNQIPSGKDVQATLSELTAQIIFQELKKLESLKEKVYVCGGGIHNNFLVKNIQKKIRGKTLSTESLGIDPDYLEASCFAWLAQQRLKNVEFDLAKITGSKKLICLGKVWDVSG</sequence>
<reference evidence="2" key="1">
    <citation type="submission" date="2010-01" db="EMBL/GenBank/DDBJ databases">
        <title>Genome fragments of uncultured bacteria from the North Pacific subtropical Gyre.</title>
        <authorList>
            <person name="Pham V.D."/>
            <person name="Delong E.F."/>
        </authorList>
    </citation>
    <scope>NUCLEOTIDE SEQUENCE</scope>
</reference>
<dbReference type="GO" id="GO:0016301">
    <property type="term" value="F:kinase activity"/>
    <property type="evidence" value="ECO:0007669"/>
    <property type="project" value="UniProtKB-KW"/>
</dbReference>
<dbReference type="GO" id="GO:0008237">
    <property type="term" value="F:metallopeptidase activity"/>
    <property type="evidence" value="ECO:0007669"/>
    <property type="project" value="UniProtKB-KW"/>
</dbReference>
<dbReference type="Pfam" id="PF03702">
    <property type="entry name" value="AnmK"/>
    <property type="match status" value="1"/>
</dbReference>
<dbReference type="UniPathway" id="UPA00544"/>
<evidence type="ECO:0000256" key="1">
    <source>
        <dbReference type="HAMAP-Rule" id="MF_01270"/>
    </source>
</evidence>
<accession>E7C7R7</accession>
<comment type="function">
    <text evidence="1">Catalyzes the specific phosphorylation of 1,6-anhydro-N-acetylmuramic acid (anhMurNAc) with the simultaneous cleavage of the 1,6-anhydro ring, generating MurNAc-6-P. Is required for the utilization of anhMurNAc either imported from the medium or derived from its own cell wall murein, and thus plays a role in cell wall recycling.</text>
</comment>
<keyword evidence="1" id="KW-0418">Kinase</keyword>
<dbReference type="Gene3D" id="3.30.420.40">
    <property type="match status" value="2"/>
</dbReference>
<dbReference type="EC" id="2.7.1.170" evidence="1"/>
<dbReference type="PANTHER" id="PTHR30605">
    <property type="entry name" value="ANHYDRO-N-ACETYLMURAMIC ACID KINASE"/>
    <property type="match status" value="1"/>
</dbReference>
<dbReference type="AlphaFoldDB" id="E7C7R7"/>
<name>E7C7R7_9GAMM</name>
<dbReference type="GO" id="GO:0006508">
    <property type="term" value="P:proteolysis"/>
    <property type="evidence" value="ECO:0007669"/>
    <property type="project" value="UniProtKB-KW"/>
</dbReference>
<keyword evidence="1" id="KW-0547">Nucleotide-binding</keyword>
<dbReference type="HAMAP" id="MF_01270">
    <property type="entry name" value="AnhMurNAc_kinase"/>
    <property type="match status" value="1"/>
</dbReference>
<keyword evidence="1" id="KW-0119">Carbohydrate metabolism</keyword>
<proteinExistence type="inferred from homology"/>
<organism evidence="2">
    <name type="scientific">uncultured gamma proteobacterium HF0770_40P16</name>
    <dbReference type="NCBI Taxonomy" id="723580"/>
    <lineage>
        <taxon>Bacteria</taxon>
        <taxon>Pseudomonadati</taxon>
        <taxon>Pseudomonadota</taxon>
        <taxon>Gammaproteobacteria</taxon>
        <taxon>environmental samples</taxon>
    </lineage>
</organism>
<dbReference type="SUPFAM" id="SSF53067">
    <property type="entry name" value="Actin-like ATPase domain"/>
    <property type="match status" value="1"/>
</dbReference>
<dbReference type="InterPro" id="IPR005338">
    <property type="entry name" value="Anhydro_N_Ac-Mur_kinase"/>
</dbReference>
<dbReference type="GO" id="GO:0005524">
    <property type="term" value="F:ATP binding"/>
    <property type="evidence" value="ECO:0007669"/>
    <property type="project" value="UniProtKB-UniRule"/>
</dbReference>
<dbReference type="InterPro" id="IPR043129">
    <property type="entry name" value="ATPase_NBD"/>
</dbReference>
<dbReference type="UniPathway" id="UPA00343"/>
<keyword evidence="2" id="KW-0378">Hydrolase</keyword>
<protein>
    <recommendedName>
        <fullName evidence="1">Anhydro-N-acetylmuramic acid kinase</fullName>
        <ecNumber evidence="1">2.7.1.170</ecNumber>
    </recommendedName>
    <alternativeName>
        <fullName evidence="1">AnhMurNAc kinase</fullName>
    </alternativeName>
</protein>
<dbReference type="GO" id="GO:0009254">
    <property type="term" value="P:peptidoglycan turnover"/>
    <property type="evidence" value="ECO:0007669"/>
    <property type="project" value="UniProtKB-UniRule"/>
</dbReference>
<keyword evidence="2" id="KW-0482">Metalloprotease</keyword>
<comment type="similarity">
    <text evidence="1">Belongs to the anhydro-N-acetylmuramic acid kinase family.</text>
</comment>
<dbReference type="EMBL" id="GU568016">
    <property type="protein sequence ID" value="ADI23491.1"/>
    <property type="molecule type" value="Genomic_DNA"/>
</dbReference>
<comment type="catalytic activity">
    <reaction evidence="1">
        <text>1,6-anhydro-N-acetyl-beta-muramate + ATP + H2O = N-acetyl-D-muramate 6-phosphate + ADP + H(+)</text>
        <dbReference type="Rhea" id="RHEA:24952"/>
        <dbReference type="ChEBI" id="CHEBI:15377"/>
        <dbReference type="ChEBI" id="CHEBI:15378"/>
        <dbReference type="ChEBI" id="CHEBI:30616"/>
        <dbReference type="ChEBI" id="CHEBI:58690"/>
        <dbReference type="ChEBI" id="CHEBI:58722"/>
        <dbReference type="ChEBI" id="CHEBI:456216"/>
        <dbReference type="EC" id="2.7.1.170"/>
    </reaction>
</comment>
<keyword evidence="1" id="KW-0808">Transferase</keyword>
<comment type="pathway">
    <text evidence="1">Cell wall biogenesis; peptidoglycan recycling.</text>
</comment>
<evidence type="ECO:0000313" key="2">
    <source>
        <dbReference type="EMBL" id="ADI23491.1"/>
    </source>
</evidence>
<dbReference type="PANTHER" id="PTHR30605:SF0">
    <property type="entry name" value="ANHYDRO-N-ACETYLMURAMIC ACID KINASE"/>
    <property type="match status" value="1"/>
</dbReference>
<keyword evidence="1" id="KW-0067">ATP-binding</keyword>
<dbReference type="GO" id="GO:0016773">
    <property type="term" value="F:phosphotransferase activity, alcohol group as acceptor"/>
    <property type="evidence" value="ECO:0007669"/>
    <property type="project" value="UniProtKB-UniRule"/>
</dbReference>
<gene>
    <name evidence="1" type="primary">anmK</name>
</gene>
<keyword evidence="2" id="KW-0645">Protease</keyword>
<feature type="binding site" evidence="1">
    <location>
        <begin position="11"/>
        <end position="18"/>
    </location>
    <ligand>
        <name>ATP</name>
        <dbReference type="ChEBI" id="CHEBI:30616"/>
    </ligand>
</feature>
<dbReference type="GO" id="GO:0006040">
    <property type="term" value="P:amino sugar metabolic process"/>
    <property type="evidence" value="ECO:0007669"/>
    <property type="project" value="InterPro"/>
</dbReference>